<protein>
    <submittedName>
        <fullName evidence="2">Uncharacterized protein</fullName>
    </submittedName>
</protein>
<evidence type="ECO:0000313" key="3">
    <source>
        <dbReference type="Proteomes" id="UP000698222"/>
    </source>
</evidence>
<gene>
    <name evidence="2" type="ORF">JOF44_003190</name>
</gene>
<proteinExistence type="predicted"/>
<evidence type="ECO:0000313" key="2">
    <source>
        <dbReference type="EMBL" id="MBP2410287.1"/>
    </source>
</evidence>
<accession>A0ABS4YNC5</accession>
<keyword evidence="3" id="KW-1185">Reference proteome</keyword>
<evidence type="ECO:0000256" key="1">
    <source>
        <dbReference type="SAM" id="Phobius"/>
    </source>
</evidence>
<reference evidence="2 3" key="1">
    <citation type="submission" date="2021-03" db="EMBL/GenBank/DDBJ databases">
        <title>Sequencing the genomes of 1000 actinobacteria strains.</title>
        <authorList>
            <person name="Klenk H.-P."/>
        </authorList>
    </citation>
    <scope>NUCLEOTIDE SEQUENCE [LARGE SCALE GENOMIC DNA]</scope>
    <source>
        <strain evidence="2 3">DSM 14564</strain>
    </source>
</reference>
<dbReference type="Proteomes" id="UP000698222">
    <property type="component" value="Unassembled WGS sequence"/>
</dbReference>
<name>A0ABS4YNC5_9MICO</name>
<keyword evidence="1" id="KW-1133">Transmembrane helix</keyword>
<feature type="transmembrane region" description="Helical" evidence="1">
    <location>
        <begin position="31"/>
        <end position="50"/>
    </location>
</feature>
<keyword evidence="1" id="KW-0812">Transmembrane</keyword>
<dbReference type="RefSeq" id="WP_209893673.1">
    <property type="nucleotide sequence ID" value="NZ_BAAAJV010000016.1"/>
</dbReference>
<dbReference type="EMBL" id="JAGIOC010000001">
    <property type="protein sequence ID" value="MBP2410287.1"/>
    <property type="molecule type" value="Genomic_DNA"/>
</dbReference>
<keyword evidence="1" id="KW-0472">Membrane</keyword>
<comment type="caution">
    <text evidence="2">The sequence shown here is derived from an EMBL/GenBank/DDBJ whole genome shotgun (WGS) entry which is preliminary data.</text>
</comment>
<organism evidence="2 3">
    <name type="scientific">Brachybacterium fresconis</name>
    <dbReference type="NCBI Taxonomy" id="173363"/>
    <lineage>
        <taxon>Bacteria</taxon>
        <taxon>Bacillati</taxon>
        <taxon>Actinomycetota</taxon>
        <taxon>Actinomycetes</taxon>
        <taxon>Micrococcales</taxon>
        <taxon>Dermabacteraceae</taxon>
        <taxon>Brachybacterium</taxon>
    </lineage>
</organism>
<sequence length="63" mass="6786">MVAVVVIIGVPTALLFGAGDAVFDSPTDGIITFFGTLVGIAVLLAVGYLWEQAKEHRSRNRRR</sequence>